<feature type="domain" description="Mannose-1-phosphate guanyltransferase C-terminal" evidence="12">
    <location>
        <begin position="264"/>
        <end position="376"/>
    </location>
</feature>
<evidence type="ECO:0000256" key="6">
    <source>
        <dbReference type="ARBA" id="ARBA00022695"/>
    </source>
</evidence>
<evidence type="ECO:0000256" key="1">
    <source>
        <dbReference type="ARBA" id="ARBA00005166"/>
    </source>
</evidence>
<comment type="pathway">
    <text evidence="1">Nucleotide-sugar biosynthesis; UDP-N-acetyl-alpha-D-glucosamine biosynthesis; N-acetyl-alpha-D-glucosamine 1-phosphate from alpha-D-glucosamine 6-phosphate (route II): step 2/2.</text>
</comment>
<comment type="catalytic activity">
    <reaction evidence="10">
        <text>N-acetyl-alpha-D-glucosamine 1-phosphate + UTP + H(+) = UDP-N-acetyl-alpha-D-glucosamine + diphosphate</text>
        <dbReference type="Rhea" id="RHEA:13509"/>
        <dbReference type="ChEBI" id="CHEBI:15378"/>
        <dbReference type="ChEBI" id="CHEBI:33019"/>
        <dbReference type="ChEBI" id="CHEBI:46398"/>
        <dbReference type="ChEBI" id="CHEBI:57705"/>
        <dbReference type="ChEBI" id="CHEBI:57776"/>
        <dbReference type="EC" id="2.7.7.23"/>
    </reaction>
</comment>
<comment type="pathway">
    <text evidence="2">Nucleotide-sugar biosynthesis; UDP-N-acetyl-alpha-D-glucosamine biosynthesis; UDP-N-acetyl-alpha-D-glucosamine from N-acetyl-alpha-D-glucosamine 1-phosphate: step 1/1.</text>
</comment>
<dbReference type="Proteomes" id="UP000244093">
    <property type="component" value="Unassembled WGS sequence"/>
</dbReference>
<dbReference type="InterPro" id="IPR050065">
    <property type="entry name" value="GlmU-like"/>
</dbReference>
<keyword evidence="6" id="KW-0548">Nucleotidyltransferase</keyword>
<dbReference type="Pfam" id="PF25087">
    <property type="entry name" value="GMPPB_C"/>
    <property type="match status" value="1"/>
</dbReference>
<keyword evidence="8" id="KW-0012">Acyltransferase</keyword>
<dbReference type="InterPro" id="IPR056729">
    <property type="entry name" value="GMPPB_C"/>
</dbReference>
<evidence type="ECO:0000256" key="7">
    <source>
        <dbReference type="ARBA" id="ARBA00023268"/>
    </source>
</evidence>
<accession>A0A2R7Y9E6</accession>
<dbReference type="Gene3D" id="3.90.550.10">
    <property type="entry name" value="Spore Coat Polysaccharide Biosynthesis Protein SpsA, Chain A"/>
    <property type="match status" value="1"/>
</dbReference>
<dbReference type="CDD" id="cd05636">
    <property type="entry name" value="LbH_G1P_TT_C_like"/>
    <property type="match status" value="1"/>
</dbReference>
<dbReference type="PANTHER" id="PTHR43584">
    <property type="entry name" value="NUCLEOTIDYL TRANSFERASE"/>
    <property type="match status" value="1"/>
</dbReference>
<keyword evidence="5" id="KW-0808">Transferase</keyword>
<evidence type="ECO:0000256" key="9">
    <source>
        <dbReference type="ARBA" id="ARBA00048247"/>
    </source>
</evidence>
<dbReference type="InterPro" id="IPR029044">
    <property type="entry name" value="Nucleotide-diphossugar_trans"/>
</dbReference>
<evidence type="ECO:0000259" key="11">
    <source>
        <dbReference type="Pfam" id="PF00483"/>
    </source>
</evidence>
<dbReference type="InterPro" id="IPR023915">
    <property type="entry name" value="Bifunctiontional_GlmU_arc-type"/>
</dbReference>
<dbReference type="InterPro" id="IPR005835">
    <property type="entry name" value="NTP_transferase_dom"/>
</dbReference>
<evidence type="ECO:0000256" key="4">
    <source>
        <dbReference type="ARBA" id="ARBA00007947"/>
    </source>
</evidence>
<dbReference type="Pfam" id="PF00483">
    <property type="entry name" value="NTP_transferase"/>
    <property type="match status" value="1"/>
</dbReference>
<comment type="similarity">
    <text evidence="4">In the N-terminal section; belongs to the N-acetylglucosamine-1-phosphate uridyltransferase family.</text>
</comment>
<dbReference type="NCBIfam" id="TIGR03992">
    <property type="entry name" value="Arch_glmU"/>
    <property type="match status" value="1"/>
</dbReference>
<evidence type="ECO:0000256" key="10">
    <source>
        <dbReference type="ARBA" id="ARBA00048493"/>
    </source>
</evidence>
<dbReference type="InterPro" id="IPR011004">
    <property type="entry name" value="Trimer_LpxA-like_sf"/>
</dbReference>
<dbReference type="GO" id="GO:0003977">
    <property type="term" value="F:UDP-N-acetylglucosamine diphosphorylase activity"/>
    <property type="evidence" value="ECO:0007669"/>
    <property type="project" value="UniProtKB-EC"/>
</dbReference>
<dbReference type="SUPFAM" id="SSF53448">
    <property type="entry name" value="Nucleotide-diphospho-sugar transferases"/>
    <property type="match status" value="1"/>
</dbReference>
<comment type="catalytic activity">
    <reaction evidence="9">
        <text>alpha-D-glucosamine 1-phosphate + acetyl-CoA = N-acetyl-alpha-D-glucosamine 1-phosphate + CoA + H(+)</text>
        <dbReference type="Rhea" id="RHEA:13725"/>
        <dbReference type="ChEBI" id="CHEBI:15378"/>
        <dbReference type="ChEBI" id="CHEBI:57287"/>
        <dbReference type="ChEBI" id="CHEBI:57288"/>
        <dbReference type="ChEBI" id="CHEBI:57776"/>
        <dbReference type="ChEBI" id="CHEBI:58516"/>
        <dbReference type="EC" id="2.3.1.157"/>
    </reaction>
</comment>
<dbReference type="AlphaFoldDB" id="A0A2R7Y9E6"/>
<dbReference type="PANTHER" id="PTHR43584:SF8">
    <property type="entry name" value="N-ACETYLMURAMATE ALPHA-1-PHOSPHATE URIDYLYLTRANSFERASE"/>
    <property type="match status" value="1"/>
</dbReference>
<protein>
    <submittedName>
        <fullName evidence="13">Uncharacterized protein</fullName>
    </submittedName>
</protein>
<keyword evidence="7" id="KW-0511">Multifunctional enzyme</keyword>
<evidence type="ECO:0000259" key="12">
    <source>
        <dbReference type="Pfam" id="PF25087"/>
    </source>
</evidence>
<evidence type="ECO:0000256" key="5">
    <source>
        <dbReference type="ARBA" id="ARBA00022679"/>
    </source>
</evidence>
<gene>
    <name evidence="13" type="ORF">B7O98_03435</name>
</gene>
<evidence type="ECO:0000256" key="8">
    <source>
        <dbReference type="ARBA" id="ARBA00023315"/>
    </source>
</evidence>
<organism evidence="13 14">
    <name type="scientific">Zestosphaera tikiterensis</name>
    <dbReference type="NCBI Taxonomy" id="1973259"/>
    <lineage>
        <taxon>Archaea</taxon>
        <taxon>Thermoproteota</taxon>
        <taxon>Thermoprotei</taxon>
        <taxon>Desulfurococcales</taxon>
        <taxon>Desulfurococcaceae</taxon>
        <taxon>Zestosphaera</taxon>
    </lineage>
</organism>
<dbReference type="Gene3D" id="2.160.10.10">
    <property type="entry name" value="Hexapeptide repeat proteins"/>
    <property type="match status" value="1"/>
</dbReference>
<sequence>MDAVILAAGYGRGLEPLTHTRNKVLLPVVNTPLLEYQIKALKAVGVDRVVIVVNYLRDQVGKFLNGLNLDVDVKLVDQGKPLGTGHALMKALEYVTTERFLVLYGDVYVGVDDLKKISTLETPAVAGYEVKDPRLYGVLIVDSDGSLKNIIEKPASPPSNMVNAGIYLLTHDVLKHLSRIEVSSRGEYELTDALTNYAKETSVKVVRLSYWIDIGRPWKLLELNKKLMDTWNEPVIKGRVENGVVIKGNVIVEEDAEVLSGTYIVGPAYIGKGAVIGPNAYIRPYSVILDRSRIGFNVEIKESLVMSNTHIAHQAYVGDSIIGEHSNLGAGTILANLRFDNGTVYYRVKGKKEDTGRSKFGAVLGDYVKTGVNVSIMPGVKVGAYSWIYAGITVNEDIPPCTFYKGKENSTKIYGDCPVNLSLWST</sequence>
<dbReference type="SUPFAM" id="SSF51161">
    <property type="entry name" value="Trimeric LpxA-like enzymes"/>
    <property type="match status" value="1"/>
</dbReference>
<evidence type="ECO:0000256" key="2">
    <source>
        <dbReference type="ARBA" id="ARBA00005208"/>
    </source>
</evidence>
<dbReference type="GO" id="GO:0019134">
    <property type="term" value="F:glucosamine-1-phosphate N-acetyltransferase activity"/>
    <property type="evidence" value="ECO:0007669"/>
    <property type="project" value="UniProtKB-EC"/>
</dbReference>
<evidence type="ECO:0000256" key="3">
    <source>
        <dbReference type="ARBA" id="ARBA00007707"/>
    </source>
</evidence>
<proteinExistence type="inferred from homology"/>
<evidence type="ECO:0000313" key="14">
    <source>
        <dbReference type="Proteomes" id="UP000244093"/>
    </source>
</evidence>
<dbReference type="UniPathway" id="UPA00113">
    <property type="reaction ID" value="UER00532"/>
</dbReference>
<reference evidence="13" key="1">
    <citation type="submission" date="2017-04" db="EMBL/GenBank/DDBJ databases">
        <authorList>
            <person name="Afonso C.L."/>
            <person name="Miller P.J."/>
            <person name="Scott M.A."/>
            <person name="Spackman E."/>
            <person name="Goraichik I."/>
            <person name="Dimitrov K.M."/>
            <person name="Suarez D.L."/>
            <person name="Swayne D.E."/>
        </authorList>
    </citation>
    <scope>NUCLEOTIDE SEQUENCE</scope>
    <source>
        <strain evidence="13">NZ3</strain>
    </source>
</reference>
<comment type="similarity">
    <text evidence="3">In the C-terminal section; belongs to the transferase hexapeptide repeat family.</text>
</comment>
<dbReference type="GO" id="GO:0006048">
    <property type="term" value="P:UDP-N-acetylglucosamine biosynthetic process"/>
    <property type="evidence" value="ECO:0007669"/>
    <property type="project" value="UniProtKB-UniPathway"/>
</dbReference>
<evidence type="ECO:0000313" key="13">
    <source>
        <dbReference type="EMBL" id="PUA33482.1"/>
    </source>
</evidence>
<reference evidence="13" key="2">
    <citation type="journal article" date="2018" name="Syst. Appl. Microbiol.">
        <title>A new symbiotic nanoarchaeote (Candidatus Nanoclepta minutus) and its host (Zestosphaera tikiterensis gen. nov., sp. nov.) from a New Zealand hot spring.</title>
        <authorList>
            <person name="St John E."/>
            <person name="Liu Y."/>
            <person name="Podar M."/>
            <person name="Stott M.B."/>
            <person name="Meneghin J."/>
            <person name="Chen Z."/>
            <person name="Lagutin K."/>
            <person name="Mitchell K."/>
            <person name="Reysenbach A.L."/>
        </authorList>
    </citation>
    <scope>NUCLEOTIDE SEQUENCE [LARGE SCALE GENOMIC DNA]</scope>
    <source>
        <strain evidence="13">NZ3</strain>
    </source>
</reference>
<comment type="caution">
    <text evidence="13">The sequence shown here is derived from an EMBL/GenBank/DDBJ whole genome shotgun (WGS) entry which is preliminary data.</text>
</comment>
<feature type="domain" description="Nucleotidyl transferase" evidence="11">
    <location>
        <begin position="3"/>
        <end position="228"/>
    </location>
</feature>
<dbReference type="EMBL" id="NBVN01000002">
    <property type="protein sequence ID" value="PUA33482.1"/>
    <property type="molecule type" value="Genomic_DNA"/>
</dbReference>
<dbReference type="CDD" id="cd04181">
    <property type="entry name" value="NTP_transferase"/>
    <property type="match status" value="1"/>
</dbReference>
<name>A0A2R7Y9E6_9CREN</name>